<dbReference type="InterPro" id="IPR036047">
    <property type="entry name" value="F-box-like_dom_sf"/>
</dbReference>
<dbReference type="Gene3D" id="3.80.10.10">
    <property type="entry name" value="Ribonuclease Inhibitor"/>
    <property type="match status" value="2"/>
</dbReference>
<evidence type="ECO:0000256" key="1">
    <source>
        <dbReference type="SAM" id="MobiDB-lite"/>
    </source>
</evidence>
<dbReference type="InterPro" id="IPR032675">
    <property type="entry name" value="LRR_dom_sf"/>
</dbReference>
<dbReference type="PANTHER" id="PTHR38926">
    <property type="entry name" value="F-BOX DOMAIN CONTAINING PROTEIN, EXPRESSED"/>
    <property type="match status" value="1"/>
</dbReference>
<protein>
    <submittedName>
        <fullName evidence="3">F-box/LRR-repeat protein 6</fullName>
    </submittedName>
</protein>
<reference evidence="3" key="1">
    <citation type="submission" date="2018-10" db="EMBL/GenBank/DDBJ databases">
        <title>Transcriptome assembly of Aceria tosichella (Wheat curl mite) Type 2.</title>
        <authorList>
            <person name="Scully E.D."/>
            <person name="Geib S.M."/>
            <person name="Palmer N.A."/>
            <person name="Gupta A.K."/>
            <person name="Sarath G."/>
            <person name="Tatineni S."/>
        </authorList>
    </citation>
    <scope>NUCLEOTIDE SEQUENCE</scope>
    <source>
        <strain evidence="3">LincolnNE</strain>
    </source>
</reference>
<dbReference type="EMBL" id="GGYP01007427">
    <property type="protein sequence ID" value="MDE52198.1"/>
    <property type="molecule type" value="Transcribed_RNA"/>
</dbReference>
<proteinExistence type="predicted"/>
<gene>
    <name evidence="3" type="primary">FBXL6</name>
    <name evidence="3" type="ORF">g.7574</name>
</gene>
<evidence type="ECO:0000313" key="3">
    <source>
        <dbReference type="EMBL" id="MDE52198.1"/>
    </source>
</evidence>
<sequence>MRARSAYRQIPMVRRQRTYEAHERLKRKNSTKTSNTNKRNDTNPQLALILKVSPHYERKIHIPYELMIKIFHDVIQASDHPIKDLCNLASVCEAWRLIILQSPSLWSRINFNELPLTDGNLKVLKTLFDKLPAILNHVQEVTLGGPMNFKTTESVDFLERILNAPNLEELTLNKLDPQCKASMMGQMVRAISRSNRLKRLSIKNNRHFFANQRWIVDFLLDNGEHLEELHLTSSLRAVTPQLIRALATDFCPSLRVLDLSTCDFLCNHTFDAVALSQTMPNLAILRVANVSFRRVPSPPEILTMTKLEELSMPISMRDADRDDALFTTLAFGSDRVTSLDLRGSSISAYALMNMPSSNIRELHIDDLCPQTRSRYGSFVAKWQHSLEVVSLVKINCSETIKSCLKALVGRNGVSKIRELDLESSDVTEDDLRWFLSTASSLRMINLSSCRSLPRGCKGCYMSGIHTGYNQSLDCLKRRLKAIETHSDSETEIDEDNSSDSMNSSSLPRKRRRYTRQRPDYVY</sequence>
<accession>A0A6G1SP67</accession>
<dbReference type="Pfam" id="PF12937">
    <property type="entry name" value="F-box-like"/>
    <property type="match status" value="1"/>
</dbReference>
<feature type="domain" description="F-box" evidence="2">
    <location>
        <begin position="61"/>
        <end position="111"/>
    </location>
</feature>
<feature type="region of interest" description="Disordered" evidence="1">
    <location>
        <begin position="18"/>
        <end position="41"/>
    </location>
</feature>
<dbReference type="InterPro" id="IPR001810">
    <property type="entry name" value="F-box_dom"/>
</dbReference>
<dbReference type="AlphaFoldDB" id="A0A6G1SP67"/>
<feature type="region of interest" description="Disordered" evidence="1">
    <location>
        <begin position="485"/>
        <end position="522"/>
    </location>
</feature>
<evidence type="ECO:0000259" key="2">
    <source>
        <dbReference type="Pfam" id="PF12937"/>
    </source>
</evidence>
<organism evidence="3">
    <name type="scientific">Aceria tosichella</name>
    <name type="common">wheat curl mite</name>
    <dbReference type="NCBI Taxonomy" id="561515"/>
    <lineage>
        <taxon>Eukaryota</taxon>
        <taxon>Metazoa</taxon>
        <taxon>Ecdysozoa</taxon>
        <taxon>Arthropoda</taxon>
        <taxon>Chelicerata</taxon>
        <taxon>Arachnida</taxon>
        <taxon>Acari</taxon>
        <taxon>Acariformes</taxon>
        <taxon>Trombidiformes</taxon>
        <taxon>Prostigmata</taxon>
        <taxon>Eupodina</taxon>
        <taxon>Eriophyoidea</taxon>
        <taxon>Eriophyidae</taxon>
        <taxon>Eriophyinae</taxon>
        <taxon>Aceriini</taxon>
        <taxon>Aceria</taxon>
    </lineage>
</organism>
<dbReference type="SUPFAM" id="SSF52047">
    <property type="entry name" value="RNI-like"/>
    <property type="match status" value="1"/>
</dbReference>
<name>A0A6G1SP67_9ACAR</name>
<dbReference type="SUPFAM" id="SSF81383">
    <property type="entry name" value="F-box domain"/>
    <property type="match status" value="1"/>
</dbReference>
<dbReference type="PANTHER" id="PTHR38926:SF72">
    <property type="entry name" value="IM:7136021-RELATED"/>
    <property type="match status" value="1"/>
</dbReference>
<dbReference type="Gene3D" id="1.20.1280.50">
    <property type="match status" value="1"/>
</dbReference>